<dbReference type="EMBL" id="CM010723">
    <property type="protein sequence ID" value="RZC79331.1"/>
    <property type="molecule type" value="Genomic_DNA"/>
</dbReference>
<evidence type="ECO:0000313" key="2">
    <source>
        <dbReference type="EMBL" id="RZC79331.1"/>
    </source>
</evidence>
<dbReference type="Gramene" id="RZC79331">
    <property type="protein sequence ID" value="RZC79331"/>
    <property type="gene ID" value="C5167_003831"/>
</dbReference>
<proteinExistence type="predicted"/>
<organism evidence="2 3">
    <name type="scientific">Papaver somniferum</name>
    <name type="common">Opium poppy</name>
    <dbReference type="NCBI Taxonomy" id="3469"/>
    <lineage>
        <taxon>Eukaryota</taxon>
        <taxon>Viridiplantae</taxon>
        <taxon>Streptophyta</taxon>
        <taxon>Embryophyta</taxon>
        <taxon>Tracheophyta</taxon>
        <taxon>Spermatophyta</taxon>
        <taxon>Magnoliopsida</taxon>
        <taxon>Ranunculales</taxon>
        <taxon>Papaveraceae</taxon>
        <taxon>Papaveroideae</taxon>
        <taxon>Papaver</taxon>
    </lineage>
</organism>
<accession>A0A4Y7L4M5</accession>
<protein>
    <submittedName>
        <fullName evidence="2">Uncharacterized protein</fullName>
    </submittedName>
</protein>
<keyword evidence="3" id="KW-1185">Reference proteome</keyword>
<dbReference type="Proteomes" id="UP000316621">
    <property type="component" value="Chromosome 9"/>
</dbReference>
<dbReference type="AlphaFoldDB" id="A0A4Y7L4M5"/>
<name>A0A4Y7L4M5_PAPSO</name>
<evidence type="ECO:0000313" key="3">
    <source>
        <dbReference type="Proteomes" id="UP000316621"/>
    </source>
</evidence>
<feature type="region of interest" description="Disordered" evidence="1">
    <location>
        <begin position="141"/>
        <end position="171"/>
    </location>
</feature>
<feature type="compositionally biased region" description="Basic residues" evidence="1">
    <location>
        <begin position="146"/>
        <end position="159"/>
    </location>
</feature>
<evidence type="ECO:0000256" key="1">
    <source>
        <dbReference type="SAM" id="MobiDB-lite"/>
    </source>
</evidence>
<gene>
    <name evidence="2" type="ORF">C5167_003831</name>
</gene>
<reference evidence="2 3" key="1">
    <citation type="journal article" date="2018" name="Science">
        <title>The opium poppy genome and morphinan production.</title>
        <authorList>
            <person name="Guo L."/>
            <person name="Winzer T."/>
            <person name="Yang X."/>
            <person name="Li Y."/>
            <person name="Ning Z."/>
            <person name="He Z."/>
            <person name="Teodor R."/>
            <person name="Lu Y."/>
            <person name="Bowser T.A."/>
            <person name="Graham I.A."/>
            <person name="Ye K."/>
        </authorList>
    </citation>
    <scope>NUCLEOTIDE SEQUENCE [LARGE SCALE GENOMIC DNA]</scope>
    <source>
        <strain evidence="3">cv. HN1</strain>
        <tissue evidence="2">Leaves</tissue>
    </source>
</reference>
<sequence length="171" mass="19228">MYLAKRLVDIKGSYSNSVLGLHWDEKLNLINVPVTFQPQLNESAPLPRVVTVHQAQTSSLIDVQIQLQTQPTRRAPSRVLPQTVDENLLDVVVEENFTVDVPVKLLQTCGVPFSSKVLGKRPHEEDNDVLRAPLGTFYASASTSSTRKKRRMSRSRRVRFTPITLPKSPEV</sequence>